<sequence>MATVTLRGIRKSFKETDVLRGVDLQVGDGEFVSLVGPSGCGKSTLLRIIAGLEGQSAGSVEIAGAAVDGLRAADRNLSMVFQSYALYPHLTVAENIAVPLRMRRLSTAQRLPLVGRFMPGTTARLREIEDRVQDAAGTLEIDRLLDRKPGQLSGGQRQRVALGRALVRSPAAFLLDEPLSNLDAKLRVHTRTEIAELHRRLDATFIYVTHDQVEAMTMSDRIAVMMGGEILQCDTPARIYEDPVDLRVAEFIGSPKINVLPAESDSAGRVSVMGRALPLQLEPGRRALSLGLRPEALTLTRRDPIFSGRVAHSENLGHEIYVQVTLDGGGHRVVLRADPALRAGLGLGAEAGLRFDPARAMLFDAEGRRLRGVVATAPAVREAWA</sequence>
<dbReference type="InterPro" id="IPR017871">
    <property type="entry name" value="ABC_transporter-like_CS"/>
</dbReference>
<evidence type="ECO:0000313" key="6">
    <source>
        <dbReference type="EMBL" id="SDF54553.1"/>
    </source>
</evidence>
<dbReference type="Gene3D" id="2.40.50.100">
    <property type="match status" value="1"/>
</dbReference>
<dbReference type="SMART" id="SM00382">
    <property type="entry name" value="AAA"/>
    <property type="match status" value="1"/>
</dbReference>
<dbReference type="GO" id="GO:0005524">
    <property type="term" value="F:ATP binding"/>
    <property type="evidence" value="ECO:0007669"/>
    <property type="project" value="UniProtKB-KW"/>
</dbReference>
<protein>
    <submittedName>
        <fullName evidence="6">Carbohydrate ABC transporter ATP-binding protein, CUT1 family</fullName>
    </submittedName>
</protein>
<keyword evidence="2" id="KW-0813">Transport</keyword>
<dbReference type="Pfam" id="PF00005">
    <property type="entry name" value="ABC_tran"/>
    <property type="match status" value="1"/>
</dbReference>
<dbReference type="InterPro" id="IPR013611">
    <property type="entry name" value="Transp-assoc_OB_typ2"/>
</dbReference>
<dbReference type="InterPro" id="IPR012340">
    <property type="entry name" value="NA-bd_OB-fold"/>
</dbReference>
<gene>
    <name evidence="6" type="ORF">SAMN04488105_12819</name>
</gene>
<name>A0A1G7LYN1_9RHOB</name>
<dbReference type="InterPro" id="IPR003439">
    <property type="entry name" value="ABC_transporter-like_ATP-bd"/>
</dbReference>
<dbReference type="SUPFAM" id="SSF50331">
    <property type="entry name" value="MOP-like"/>
    <property type="match status" value="1"/>
</dbReference>
<proteinExistence type="inferred from homology"/>
<feature type="domain" description="ABC transporter" evidence="5">
    <location>
        <begin position="4"/>
        <end position="252"/>
    </location>
</feature>
<dbReference type="PANTHER" id="PTHR43875:SF1">
    <property type="entry name" value="OSMOPROTECTIVE COMPOUNDS UPTAKE ATP-BINDING PROTEIN GGTA"/>
    <property type="match status" value="1"/>
</dbReference>
<dbReference type="RefSeq" id="WP_089963955.1">
    <property type="nucleotide sequence ID" value="NZ_FNAV01000028.1"/>
</dbReference>
<dbReference type="GO" id="GO:0016887">
    <property type="term" value="F:ATP hydrolysis activity"/>
    <property type="evidence" value="ECO:0007669"/>
    <property type="project" value="InterPro"/>
</dbReference>
<dbReference type="InterPro" id="IPR008995">
    <property type="entry name" value="Mo/tungstate-bd_C_term_dom"/>
</dbReference>
<dbReference type="FunFam" id="3.40.50.300:FF:000042">
    <property type="entry name" value="Maltose/maltodextrin ABC transporter, ATP-binding protein"/>
    <property type="match status" value="1"/>
</dbReference>
<dbReference type="STRING" id="282683.SAMN04488105_12819"/>
<evidence type="ECO:0000256" key="3">
    <source>
        <dbReference type="ARBA" id="ARBA00022741"/>
    </source>
</evidence>
<dbReference type="AlphaFoldDB" id="A0A1G7LYN1"/>
<dbReference type="GO" id="GO:0140359">
    <property type="term" value="F:ABC-type transporter activity"/>
    <property type="evidence" value="ECO:0007669"/>
    <property type="project" value="UniProtKB-ARBA"/>
</dbReference>
<dbReference type="Pfam" id="PF08402">
    <property type="entry name" value="TOBE_2"/>
    <property type="match status" value="1"/>
</dbReference>
<keyword evidence="3" id="KW-0547">Nucleotide-binding</keyword>
<dbReference type="PROSITE" id="PS00211">
    <property type="entry name" value="ABC_TRANSPORTER_1"/>
    <property type="match status" value="1"/>
</dbReference>
<dbReference type="Proteomes" id="UP000198994">
    <property type="component" value="Unassembled WGS sequence"/>
</dbReference>
<dbReference type="PROSITE" id="PS50893">
    <property type="entry name" value="ABC_TRANSPORTER_2"/>
    <property type="match status" value="1"/>
</dbReference>
<evidence type="ECO:0000256" key="1">
    <source>
        <dbReference type="ARBA" id="ARBA00005417"/>
    </source>
</evidence>
<reference evidence="7" key="1">
    <citation type="submission" date="2016-10" db="EMBL/GenBank/DDBJ databases">
        <authorList>
            <person name="Varghese N."/>
            <person name="Submissions S."/>
        </authorList>
    </citation>
    <scope>NUCLEOTIDE SEQUENCE [LARGE SCALE GENOMIC DNA]</scope>
    <source>
        <strain evidence="7">DSM 10146</strain>
    </source>
</reference>
<organism evidence="6 7">
    <name type="scientific">Salipiger thiooxidans</name>
    <dbReference type="NCBI Taxonomy" id="282683"/>
    <lineage>
        <taxon>Bacteria</taxon>
        <taxon>Pseudomonadati</taxon>
        <taxon>Pseudomonadota</taxon>
        <taxon>Alphaproteobacteria</taxon>
        <taxon>Rhodobacterales</taxon>
        <taxon>Roseobacteraceae</taxon>
        <taxon>Salipiger</taxon>
    </lineage>
</organism>
<dbReference type="GO" id="GO:0055052">
    <property type="term" value="C:ATP-binding cassette (ABC) transporter complex, substrate-binding subunit-containing"/>
    <property type="evidence" value="ECO:0007669"/>
    <property type="project" value="TreeGrafter"/>
</dbReference>
<keyword evidence="7" id="KW-1185">Reference proteome</keyword>
<evidence type="ECO:0000256" key="4">
    <source>
        <dbReference type="ARBA" id="ARBA00022840"/>
    </source>
</evidence>
<dbReference type="Gene3D" id="3.40.50.300">
    <property type="entry name" value="P-loop containing nucleotide triphosphate hydrolases"/>
    <property type="match status" value="1"/>
</dbReference>
<dbReference type="PANTHER" id="PTHR43875">
    <property type="entry name" value="MALTODEXTRIN IMPORT ATP-BINDING PROTEIN MSMX"/>
    <property type="match status" value="1"/>
</dbReference>
<accession>A0A1G7LYN1</accession>
<dbReference type="SUPFAM" id="SSF52540">
    <property type="entry name" value="P-loop containing nucleoside triphosphate hydrolases"/>
    <property type="match status" value="1"/>
</dbReference>
<dbReference type="Gene3D" id="2.40.50.140">
    <property type="entry name" value="Nucleic acid-binding proteins"/>
    <property type="match status" value="1"/>
</dbReference>
<dbReference type="InterPro" id="IPR003593">
    <property type="entry name" value="AAA+_ATPase"/>
</dbReference>
<dbReference type="EMBL" id="FNAV01000028">
    <property type="protein sequence ID" value="SDF54553.1"/>
    <property type="molecule type" value="Genomic_DNA"/>
</dbReference>
<dbReference type="OrthoDB" id="9802264at2"/>
<evidence type="ECO:0000256" key="2">
    <source>
        <dbReference type="ARBA" id="ARBA00022448"/>
    </source>
</evidence>
<keyword evidence="4 6" id="KW-0067">ATP-binding</keyword>
<dbReference type="InterPro" id="IPR027417">
    <property type="entry name" value="P-loop_NTPase"/>
</dbReference>
<comment type="similarity">
    <text evidence="1">Belongs to the ABC transporter superfamily.</text>
</comment>
<dbReference type="InterPro" id="IPR047641">
    <property type="entry name" value="ABC_transpr_MalK/UgpC-like"/>
</dbReference>
<evidence type="ECO:0000313" key="7">
    <source>
        <dbReference type="Proteomes" id="UP000198994"/>
    </source>
</evidence>
<evidence type="ECO:0000259" key="5">
    <source>
        <dbReference type="PROSITE" id="PS50893"/>
    </source>
</evidence>